<evidence type="ECO:0000256" key="2">
    <source>
        <dbReference type="ARBA" id="ARBA00022598"/>
    </source>
</evidence>
<dbReference type="PANTHER" id="PTHR43201">
    <property type="entry name" value="ACYL-COA SYNTHETASE"/>
    <property type="match status" value="1"/>
</dbReference>
<dbReference type="EMBL" id="BAABWU010000019">
    <property type="protein sequence ID" value="GAA6198166.1"/>
    <property type="molecule type" value="Genomic_DNA"/>
</dbReference>
<evidence type="ECO:0000313" key="5">
    <source>
        <dbReference type="Proteomes" id="UP001441944"/>
    </source>
</evidence>
<keyword evidence="5" id="KW-1185">Reference proteome</keyword>
<dbReference type="InterPro" id="IPR000873">
    <property type="entry name" value="AMP-dep_synth/lig_dom"/>
</dbReference>
<dbReference type="Pfam" id="PF00501">
    <property type="entry name" value="AMP-binding"/>
    <property type="match status" value="1"/>
</dbReference>
<dbReference type="PANTHER" id="PTHR43201:SF5">
    <property type="entry name" value="MEDIUM-CHAIN ACYL-COA LIGASE ACSF2, MITOCHONDRIAL"/>
    <property type="match status" value="1"/>
</dbReference>
<evidence type="ECO:0000256" key="1">
    <source>
        <dbReference type="ARBA" id="ARBA00006432"/>
    </source>
</evidence>
<dbReference type="InterPro" id="IPR042099">
    <property type="entry name" value="ANL_N_sf"/>
</dbReference>
<accession>A0ABQ0AQL2</accession>
<organism evidence="4 5">
    <name type="scientific">Pseudophaeobacter arcticus</name>
    <dbReference type="NCBI Taxonomy" id="385492"/>
    <lineage>
        <taxon>Bacteria</taxon>
        <taxon>Pseudomonadati</taxon>
        <taxon>Pseudomonadota</taxon>
        <taxon>Alphaproteobacteria</taxon>
        <taxon>Rhodobacterales</taxon>
        <taxon>Paracoccaceae</taxon>
        <taxon>Pseudophaeobacter</taxon>
    </lineage>
</organism>
<gene>
    <name evidence="4" type="ORF">NBRC116598_36110</name>
</gene>
<comment type="caution">
    <text evidence="4">The sequence shown here is derived from an EMBL/GenBank/DDBJ whole genome shotgun (WGS) entry which is preliminary data.</text>
</comment>
<reference evidence="4 5" key="1">
    <citation type="submission" date="2024-04" db="EMBL/GenBank/DDBJ databases">
        <title>Draft genome sequence of Pseudophaeobacter arcticus NBRC 116598.</title>
        <authorList>
            <person name="Miyakawa T."/>
            <person name="Kusuya Y."/>
            <person name="Miura T."/>
        </authorList>
    </citation>
    <scope>NUCLEOTIDE SEQUENCE [LARGE SCALE GENOMIC DNA]</scope>
    <source>
        <strain evidence="4 5">SU-CL00105</strain>
    </source>
</reference>
<evidence type="ECO:0000259" key="3">
    <source>
        <dbReference type="Pfam" id="PF00501"/>
    </source>
</evidence>
<keyword evidence="2" id="KW-0436">Ligase</keyword>
<dbReference type="SUPFAM" id="SSF56801">
    <property type="entry name" value="Acetyl-CoA synthetase-like"/>
    <property type="match status" value="1"/>
</dbReference>
<dbReference type="Gene3D" id="3.30.300.30">
    <property type="match status" value="1"/>
</dbReference>
<dbReference type="Gene3D" id="3.40.50.12780">
    <property type="entry name" value="N-terminal domain of ligase-like"/>
    <property type="match status" value="1"/>
</dbReference>
<protein>
    <recommendedName>
        <fullName evidence="3">AMP-dependent synthetase/ligase domain-containing protein</fullName>
    </recommendedName>
</protein>
<name>A0ABQ0AQL2_9RHOB</name>
<dbReference type="InterPro" id="IPR045851">
    <property type="entry name" value="AMP-bd_C_sf"/>
</dbReference>
<feature type="domain" description="AMP-dependent synthetase/ligase" evidence="3">
    <location>
        <begin position="20"/>
        <end position="177"/>
    </location>
</feature>
<proteinExistence type="inferred from homology"/>
<dbReference type="Proteomes" id="UP001441944">
    <property type="component" value="Unassembled WGS sequence"/>
</dbReference>
<sequence length="314" mass="34192">MSAIDRMAVGGERGHWGNAVSCLNLSFPGTRYIWFRNALSGRKIITVPVFFDYGELDAALLHEDAEEVTLPPVLIRGLVQHIKAQGLVGDGPRYDRLVKMQSIGGPLLGPVLTEAKSILSDKLCVTYSSTQTGIISRLEGDAIDSHPTSVGKPLPHYHIRIVDDEGCPLPNNQVGHIEAQVNGNAARPGDRGYLDDEGYLHVVGRVQEYFCRNGISFNAPDLENRIQDVTGAALCCVISIPSEAGDEDQIVAVIEAEPSHISEVKTRLRAHLSPLTRPDKIVLMRVLPKTSGLKIARAQLGQMIEETPEVCHAI</sequence>
<evidence type="ECO:0000313" key="4">
    <source>
        <dbReference type="EMBL" id="GAA6198166.1"/>
    </source>
</evidence>
<comment type="similarity">
    <text evidence="1">Belongs to the ATP-dependent AMP-binding enzyme family.</text>
</comment>